<dbReference type="Proteomes" id="UP000587991">
    <property type="component" value="Unassembled WGS sequence"/>
</dbReference>
<dbReference type="InterPro" id="IPR036554">
    <property type="entry name" value="GHMP_kinase_C_sf"/>
</dbReference>
<dbReference type="SUPFAM" id="SSF54211">
    <property type="entry name" value="Ribosomal protein S5 domain 2-like"/>
    <property type="match status" value="1"/>
</dbReference>
<organism evidence="13 14">
    <name type="scientific">Leeia aquatica</name>
    <dbReference type="NCBI Taxonomy" id="2725557"/>
    <lineage>
        <taxon>Bacteria</taxon>
        <taxon>Pseudomonadati</taxon>
        <taxon>Pseudomonadota</taxon>
        <taxon>Betaproteobacteria</taxon>
        <taxon>Neisseriales</taxon>
        <taxon>Leeiaceae</taxon>
        <taxon>Leeia</taxon>
    </lineage>
</organism>
<proteinExistence type="inferred from homology"/>
<dbReference type="PANTHER" id="PTHR43527:SF2">
    <property type="entry name" value="4-DIPHOSPHOCYTIDYL-2-C-METHYL-D-ERYTHRITOL KINASE, CHLOROPLASTIC"/>
    <property type="match status" value="1"/>
</dbReference>
<sequence length="294" mass="32207">MDLAGWHDPDTMMNDWQDFPAPAKLNLFLHVTGRRPDGYHLLQTAFTFIDLCDTISIRVRADGQIRRVSELAEVPPEADLVVRAARLLQQATGCPLGADLRVDKQIPMGGGLGGGSSDAATVLLALNHLWQCGLDRPVLQALGLQLGADVPVFVFGHSAFAEGVGEVLQAIEVPEDWYVLLRPPVQVPTAEIFSAPDLTRNTKPIKMPVFRDDATRRGLSNDLQRVACRLYPQVATALDFLQQYAEAMMTGSGACVFARFGSKEAAEAVRKKTPQGLQAWVVRGYNVHPLRKLN</sequence>
<keyword evidence="14" id="KW-1185">Reference proteome</keyword>
<dbReference type="InterPro" id="IPR020568">
    <property type="entry name" value="Ribosomal_Su5_D2-typ_SF"/>
</dbReference>
<dbReference type="PANTHER" id="PTHR43527">
    <property type="entry name" value="4-DIPHOSPHOCYTIDYL-2-C-METHYL-D-ERYTHRITOL KINASE, CHLOROPLASTIC"/>
    <property type="match status" value="1"/>
</dbReference>
<feature type="active site" evidence="10">
    <location>
        <position position="24"/>
    </location>
</feature>
<dbReference type="SUPFAM" id="SSF55060">
    <property type="entry name" value="GHMP Kinase, C-terminal domain"/>
    <property type="match status" value="1"/>
</dbReference>
<evidence type="ECO:0000313" key="14">
    <source>
        <dbReference type="Proteomes" id="UP000587991"/>
    </source>
</evidence>
<comment type="pathway">
    <text evidence="10">Isoprenoid biosynthesis; isopentenyl diphosphate biosynthesis via DXP pathway; isopentenyl diphosphate from 1-deoxy-D-xylulose 5-phosphate: step 3/6.</text>
</comment>
<dbReference type="HAMAP" id="MF_00061">
    <property type="entry name" value="IspE"/>
    <property type="match status" value="1"/>
</dbReference>
<dbReference type="InterPro" id="IPR004424">
    <property type="entry name" value="IspE"/>
</dbReference>
<dbReference type="GO" id="GO:0016114">
    <property type="term" value="P:terpenoid biosynthetic process"/>
    <property type="evidence" value="ECO:0007669"/>
    <property type="project" value="UniProtKB-UniRule"/>
</dbReference>
<feature type="domain" description="GHMP kinase C-terminal" evidence="12">
    <location>
        <begin position="220"/>
        <end position="272"/>
    </location>
</feature>
<evidence type="ECO:0000256" key="5">
    <source>
        <dbReference type="ARBA" id="ARBA00022741"/>
    </source>
</evidence>
<dbReference type="RefSeq" id="WP_168876776.1">
    <property type="nucleotide sequence ID" value="NZ_JABAIM010000001.1"/>
</dbReference>
<keyword evidence="5 10" id="KW-0547">Nucleotide-binding</keyword>
<keyword evidence="7 10" id="KW-0067">ATP-binding</keyword>
<dbReference type="EC" id="2.7.1.148" evidence="2 10"/>
<evidence type="ECO:0000256" key="10">
    <source>
        <dbReference type="HAMAP-Rule" id="MF_00061"/>
    </source>
</evidence>
<dbReference type="UniPathway" id="UPA00056">
    <property type="reaction ID" value="UER00094"/>
</dbReference>
<feature type="active site" evidence="10">
    <location>
        <position position="149"/>
    </location>
</feature>
<feature type="binding site" evidence="10">
    <location>
        <begin position="107"/>
        <end position="117"/>
    </location>
    <ligand>
        <name>ATP</name>
        <dbReference type="ChEBI" id="CHEBI:30616"/>
    </ligand>
</feature>
<dbReference type="GO" id="GO:0050515">
    <property type="term" value="F:4-(cytidine 5'-diphospho)-2-C-methyl-D-erythritol kinase activity"/>
    <property type="evidence" value="ECO:0007669"/>
    <property type="project" value="UniProtKB-UniRule"/>
</dbReference>
<comment type="function">
    <text evidence="10">Catalyzes the phosphorylation of the position 2 hydroxy group of 4-diphosphocytidyl-2C-methyl-D-erythritol.</text>
</comment>
<dbReference type="NCBIfam" id="TIGR00154">
    <property type="entry name" value="ispE"/>
    <property type="match status" value="1"/>
</dbReference>
<keyword evidence="4 10" id="KW-0808">Transferase</keyword>
<dbReference type="InterPro" id="IPR013750">
    <property type="entry name" value="GHMP_kinase_C_dom"/>
</dbReference>
<dbReference type="GO" id="GO:0019288">
    <property type="term" value="P:isopentenyl diphosphate biosynthetic process, methylerythritol 4-phosphate pathway"/>
    <property type="evidence" value="ECO:0007669"/>
    <property type="project" value="UniProtKB-UniRule"/>
</dbReference>
<evidence type="ECO:0000256" key="2">
    <source>
        <dbReference type="ARBA" id="ARBA00012052"/>
    </source>
</evidence>
<dbReference type="InterPro" id="IPR006204">
    <property type="entry name" value="GHMP_kinase_N_dom"/>
</dbReference>
<accession>A0A847SH28</accession>
<gene>
    <name evidence="10 13" type="primary">ispE</name>
    <name evidence="13" type="ORF">HF682_08675</name>
</gene>
<evidence type="ECO:0000259" key="11">
    <source>
        <dbReference type="Pfam" id="PF00288"/>
    </source>
</evidence>
<dbReference type="Gene3D" id="3.30.70.890">
    <property type="entry name" value="GHMP kinase, C-terminal domain"/>
    <property type="match status" value="1"/>
</dbReference>
<comment type="similarity">
    <text evidence="1 10">Belongs to the GHMP kinase family. IspE subfamily.</text>
</comment>
<evidence type="ECO:0000256" key="1">
    <source>
        <dbReference type="ARBA" id="ARBA00009684"/>
    </source>
</evidence>
<comment type="caution">
    <text evidence="13">The sequence shown here is derived from an EMBL/GenBank/DDBJ whole genome shotgun (WGS) entry which is preliminary data.</text>
</comment>
<protein>
    <recommendedName>
        <fullName evidence="3 10">4-diphosphocytidyl-2-C-methyl-D-erythritol kinase</fullName>
        <shortName evidence="10">CMK</shortName>
        <ecNumber evidence="2 10">2.7.1.148</ecNumber>
    </recommendedName>
    <alternativeName>
        <fullName evidence="9 10">4-(cytidine-5'-diphospho)-2-C-methyl-D-erythritol kinase</fullName>
    </alternativeName>
</protein>
<feature type="domain" description="GHMP kinase N-terminal" evidence="11">
    <location>
        <begin position="80"/>
        <end position="156"/>
    </location>
</feature>
<dbReference type="PIRSF" id="PIRSF010376">
    <property type="entry name" value="IspE"/>
    <property type="match status" value="1"/>
</dbReference>
<dbReference type="GO" id="GO:0005524">
    <property type="term" value="F:ATP binding"/>
    <property type="evidence" value="ECO:0007669"/>
    <property type="project" value="UniProtKB-UniRule"/>
</dbReference>
<keyword evidence="8 10" id="KW-0414">Isoprene biosynthesis</keyword>
<keyword evidence="6 10" id="KW-0418">Kinase</keyword>
<evidence type="ECO:0000256" key="9">
    <source>
        <dbReference type="ARBA" id="ARBA00032554"/>
    </source>
</evidence>
<dbReference type="Pfam" id="PF00288">
    <property type="entry name" value="GHMP_kinases_N"/>
    <property type="match status" value="1"/>
</dbReference>
<dbReference type="EMBL" id="JABAIM010000001">
    <property type="protein sequence ID" value="NLR75232.1"/>
    <property type="molecule type" value="Genomic_DNA"/>
</dbReference>
<evidence type="ECO:0000256" key="6">
    <source>
        <dbReference type="ARBA" id="ARBA00022777"/>
    </source>
</evidence>
<evidence type="ECO:0000256" key="8">
    <source>
        <dbReference type="ARBA" id="ARBA00023229"/>
    </source>
</evidence>
<evidence type="ECO:0000313" key="13">
    <source>
        <dbReference type="EMBL" id="NLR75232.1"/>
    </source>
</evidence>
<dbReference type="Gene3D" id="3.30.230.10">
    <property type="match status" value="1"/>
</dbReference>
<evidence type="ECO:0000256" key="3">
    <source>
        <dbReference type="ARBA" id="ARBA00017473"/>
    </source>
</evidence>
<dbReference type="AlphaFoldDB" id="A0A847SH28"/>
<evidence type="ECO:0000256" key="4">
    <source>
        <dbReference type="ARBA" id="ARBA00022679"/>
    </source>
</evidence>
<comment type="catalytic activity">
    <reaction evidence="10">
        <text>4-CDP-2-C-methyl-D-erythritol + ATP = 4-CDP-2-C-methyl-D-erythritol 2-phosphate + ADP + H(+)</text>
        <dbReference type="Rhea" id="RHEA:18437"/>
        <dbReference type="ChEBI" id="CHEBI:15378"/>
        <dbReference type="ChEBI" id="CHEBI:30616"/>
        <dbReference type="ChEBI" id="CHEBI:57823"/>
        <dbReference type="ChEBI" id="CHEBI:57919"/>
        <dbReference type="ChEBI" id="CHEBI:456216"/>
        <dbReference type="EC" id="2.7.1.148"/>
    </reaction>
</comment>
<evidence type="ECO:0000256" key="7">
    <source>
        <dbReference type="ARBA" id="ARBA00022840"/>
    </source>
</evidence>
<dbReference type="InterPro" id="IPR014721">
    <property type="entry name" value="Ribsml_uS5_D2-typ_fold_subgr"/>
</dbReference>
<reference evidence="13 14" key="1">
    <citation type="submission" date="2020-04" db="EMBL/GenBank/DDBJ databases">
        <title>Draft genome of Leeia sp. IMCC25680.</title>
        <authorList>
            <person name="Song J."/>
            <person name="Cho J.-C."/>
        </authorList>
    </citation>
    <scope>NUCLEOTIDE SEQUENCE [LARGE SCALE GENOMIC DNA]</scope>
    <source>
        <strain evidence="13 14">IMCC25680</strain>
    </source>
</reference>
<dbReference type="Pfam" id="PF08544">
    <property type="entry name" value="GHMP_kinases_C"/>
    <property type="match status" value="1"/>
</dbReference>
<name>A0A847SH28_9NEIS</name>
<evidence type="ECO:0000259" key="12">
    <source>
        <dbReference type="Pfam" id="PF08544"/>
    </source>
</evidence>